<comment type="caution">
    <text evidence="1">The sequence shown here is derived from an EMBL/GenBank/DDBJ whole genome shotgun (WGS) entry which is preliminary data.</text>
</comment>
<organism evidence="1 2">
    <name type="scientific">Eumeta variegata</name>
    <name type="common">Bagworm moth</name>
    <name type="synonym">Eumeta japonica</name>
    <dbReference type="NCBI Taxonomy" id="151549"/>
    <lineage>
        <taxon>Eukaryota</taxon>
        <taxon>Metazoa</taxon>
        <taxon>Ecdysozoa</taxon>
        <taxon>Arthropoda</taxon>
        <taxon>Hexapoda</taxon>
        <taxon>Insecta</taxon>
        <taxon>Pterygota</taxon>
        <taxon>Neoptera</taxon>
        <taxon>Endopterygota</taxon>
        <taxon>Lepidoptera</taxon>
        <taxon>Glossata</taxon>
        <taxon>Ditrysia</taxon>
        <taxon>Tineoidea</taxon>
        <taxon>Psychidae</taxon>
        <taxon>Oiketicinae</taxon>
        <taxon>Eumeta</taxon>
    </lineage>
</organism>
<reference evidence="1 2" key="1">
    <citation type="journal article" date="2019" name="Commun. Biol.">
        <title>The bagworm genome reveals a unique fibroin gene that provides high tensile strength.</title>
        <authorList>
            <person name="Kono N."/>
            <person name="Nakamura H."/>
            <person name="Ohtoshi R."/>
            <person name="Tomita M."/>
            <person name="Numata K."/>
            <person name="Arakawa K."/>
        </authorList>
    </citation>
    <scope>NUCLEOTIDE SEQUENCE [LARGE SCALE GENOMIC DNA]</scope>
</reference>
<name>A0A4C1UEG4_EUMVA</name>
<protein>
    <submittedName>
        <fullName evidence="1">Uncharacterized protein</fullName>
    </submittedName>
</protein>
<dbReference type="EMBL" id="BGZK01000166">
    <property type="protein sequence ID" value="GBP24835.1"/>
    <property type="molecule type" value="Genomic_DNA"/>
</dbReference>
<keyword evidence="2" id="KW-1185">Reference proteome</keyword>
<gene>
    <name evidence="1" type="ORF">EVAR_14168_1</name>
</gene>
<evidence type="ECO:0000313" key="2">
    <source>
        <dbReference type="Proteomes" id="UP000299102"/>
    </source>
</evidence>
<accession>A0A4C1UEG4</accession>
<proteinExistence type="predicted"/>
<dbReference type="Proteomes" id="UP000299102">
    <property type="component" value="Unassembled WGS sequence"/>
</dbReference>
<sequence>MRARRRGCCCAGAPINNLLTRINDVLTFSDISRRRTRTQLSTTVIAPMHQDGNRVEAEGCRYEATPGEGARSREGERATHAEQARNFVVGESLGLAVITVAHYVFILDRRKALRSGPSRRLKVVVVADGRYPPILWWDHYDINVMTTSQIED</sequence>
<dbReference type="AlphaFoldDB" id="A0A4C1UEG4"/>
<evidence type="ECO:0000313" key="1">
    <source>
        <dbReference type="EMBL" id="GBP24835.1"/>
    </source>
</evidence>